<organism evidence="1">
    <name type="scientific">Campylobacter jejuni</name>
    <dbReference type="NCBI Taxonomy" id="197"/>
    <lineage>
        <taxon>Bacteria</taxon>
        <taxon>Pseudomonadati</taxon>
        <taxon>Campylobacterota</taxon>
        <taxon>Epsilonproteobacteria</taxon>
        <taxon>Campylobacterales</taxon>
        <taxon>Campylobacteraceae</taxon>
        <taxon>Campylobacter</taxon>
    </lineage>
</organism>
<accession>A0A5T0ZPT9</accession>
<reference evidence="1" key="1">
    <citation type="submission" date="2018-05" db="EMBL/GenBank/DDBJ databases">
        <authorList>
            <consortium name="PulseNet: The National Subtyping Network for Foodborne Disease Surveillance"/>
            <person name="Tarr C.L."/>
            <person name="Trees E."/>
            <person name="Katz L.S."/>
            <person name="Carleton-Romer H.A."/>
            <person name="Stroika S."/>
            <person name="Kucerova Z."/>
            <person name="Roache K.F."/>
            <person name="Sabol A.L."/>
            <person name="Besser J."/>
            <person name="Gerner-Smidt P."/>
        </authorList>
    </citation>
    <scope>NUCLEOTIDE SEQUENCE</scope>
    <source>
        <strain evidence="1">PNUSAC001686</strain>
    </source>
</reference>
<gene>
    <name evidence="1" type="ORF">B6M74_08525</name>
</gene>
<name>A0A5T0ZPT9_CAMJU</name>
<dbReference type="AlphaFoldDB" id="A0A5T0ZPT9"/>
<dbReference type="EMBL" id="AACHSJ010000024">
    <property type="protein sequence ID" value="EAK6135472.1"/>
    <property type="molecule type" value="Genomic_DNA"/>
</dbReference>
<protein>
    <submittedName>
        <fullName evidence="1">Pentapeptide repeat-containing protein</fullName>
    </submittedName>
</protein>
<feature type="non-terminal residue" evidence="1">
    <location>
        <position position="239"/>
    </location>
</feature>
<evidence type="ECO:0000313" key="1">
    <source>
        <dbReference type="EMBL" id="EAK6135472.1"/>
    </source>
</evidence>
<sequence>MKYKWIVKNAYIDFKLNNLYMLINPSDKIYLEEDVCYYLEIYIKYRIFNNCILVCDMLDNWWKLISSTLHLDKSHIKYNYLSNTFIVSDFELGIKLESNLLTKFNFEFYNGLILNQLSITNGLSFKRENYNKSLKFSNCKFNKEFCIARININKQIVFENIYFLDNAFIEWVNFNENSCLRFFKCNFKKQCNFKYNIFYNEIDFLDIYAKELILEQNIFNKFLYIQNSTIDNINLWKNK</sequence>
<proteinExistence type="predicted"/>
<comment type="caution">
    <text evidence="1">The sequence shown here is derived from an EMBL/GenBank/DDBJ whole genome shotgun (WGS) entry which is preliminary data.</text>
</comment>